<keyword evidence="4" id="KW-0564">Palmitate</keyword>
<accession>A0A1Y0I703</accession>
<gene>
    <name evidence="4" type="primary">bamE</name>
    <name evidence="6" type="ORF">OLMES_1480</name>
</gene>
<comment type="subunit">
    <text evidence="4">Part of the Bam complex.</text>
</comment>
<dbReference type="PROSITE" id="PS51257">
    <property type="entry name" value="PROKAR_LIPOPROTEIN"/>
    <property type="match status" value="1"/>
</dbReference>
<dbReference type="Proteomes" id="UP000196027">
    <property type="component" value="Chromosome"/>
</dbReference>
<dbReference type="GO" id="GO:0043165">
    <property type="term" value="P:Gram-negative-bacterium-type cell outer membrane assembly"/>
    <property type="evidence" value="ECO:0007669"/>
    <property type="project" value="UniProtKB-UniRule"/>
</dbReference>
<feature type="domain" description="Outer membrane protein assembly factor BamE" evidence="5">
    <location>
        <begin position="34"/>
        <end position="98"/>
    </location>
</feature>
<dbReference type="OrthoDB" id="9808250at2"/>
<keyword evidence="1 4" id="KW-0732">Signal</keyword>
<dbReference type="GO" id="GO:0051205">
    <property type="term" value="P:protein insertion into membrane"/>
    <property type="evidence" value="ECO:0007669"/>
    <property type="project" value="UniProtKB-UniRule"/>
</dbReference>
<evidence type="ECO:0000256" key="4">
    <source>
        <dbReference type="HAMAP-Rule" id="MF_00925"/>
    </source>
</evidence>
<dbReference type="RefSeq" id="WP_087460646.1">
    <property type="nucleotide sequence ID" value="NZ_CP021425.1"/>
</dbReference>
<evidence type="ECO:0000313" key="6">
    <source>
        <dbReference type="EMBL" id="ARU55556.1"/>
    </source>
</evidence>
<dbReference type="KEGG" id="ome:OLMES_1480"/>
<evidence type="ECO:0000256" key="1">
    <source>
        <dbReference type="ARBA" id="ARBA00022729"/>
    </source>
</evidence>
<comment type="function">
    <text evidence="4">Part of the outer membrane protein assembly complex, which is involved in assembly and insertion of beta-barrel proteins into the outer membrane.</text>
</comment>
<name>A0A1Y0I703_9GAMM</name>
<dbReference type="PANTHER" id="PTHR37482:SF1">
    <property type="entry name" value="OUTER MEMBRANE PROTEIN ASSEMBLY FACTOR BAME"/>
    <property type="match status" value="1"/>
</dbReference>
<dbReference type="InterPro" id="IPR037873">
    <property type="entry name" value="BamE-like"/>
</dbReference>
<evidence type="ECO:0000256" key="2">
    <source>
        <dbReference type="ARBA" id="ARBA00023136"/>
    </source>
</evidence>
<dbReference type="HAMAP" id="MF_00925">
    <property type="entry name" value="OM_assembly_BamE"/>
    <property type="match status" value="1"/>
</dbReference>
<dbReference type="AlphaFoldDB" id="A0A1Y0I703"/>
<dbReference type="InterPro" id="IPR026592">
    <property type="entry name" value="BamE"/>
</dbReference>
<keyword evidence="7" id="KW-1185">Reference proteome</keyword>
<proteinExistence type="inferred from homology"/>
<dbReference type="Gene3D" id="3.30.1450.10">
    <property type="match status" value="1"/>
</dbReference>
<keyword evidence="4" id="KW-0449">Lipoprotein</keyword>
<sequence length="114" mass="12866">MFRHFFASATLFFTLVIAAGCSFPGVYKINVQQGSIIDHETLEQLKPGMTRRQVHYLLGTPSTPSTFDHQEDAYVYTFQKAGGDIKRQIITVYYGPDDTYTHHASALLNETPAY</sequence>
<dbReference type="PANTHER" id="PTHR37482">
    <property type="entry name" value="OUTER MEMBRANE PROTEIN ASSEMBLY FACTOR BAME"/>
    <property type="match status" value="1"/>
</dbReference>
<dbReference type="GO" id="GO:1990063">
    <property type="term" value="C:Bam protein complex"/>
    <property type="evidence" value="ECO:0007669"/>
    <property type="project" value="TreeGrafter"/>
</dbReference>
<dbReference type="GO" id="GO:0030674">
    <property type="term" value="F:protein-macromolecule adaptor activity"/>
    <property type="evidence" value="ECO:0007669"/>
    <property type="project" value="TreeGrafter"/>
</dbReference>
<evidence type="ECO:0000259" key="5">
    <source>
        <dbReference type="Pfam" id="PF04355"/>
    </source>
</evidence>
<dbReference type="Pfam" id="PF04355">
    <property type="entry name" value="BamE"/>
    <property type="match status" value="1"/>
</dbReference>
<keyword evidence="3 4" id="KW-0998">Cell outer membrane</keyword>
<evidence type="ECO:0000313" key="7">
    <source>
        <dbReference type="Proteomes" id="UP000196027"/>
    </source>
</evidence>
<comment type="subcellular location">
    <subcellularLocation>
        <location evidence="4">Cell outer membrane</location>
        <topology evidence="4">Lipid-anchor</topology>
    </subcellularLocation>
</comment>
<protein>
    <recommendedName>
        <fullName evidence="4">Outer membrane protein assembly factor BamE</fullName>
    </recommendedName>
</protein>
<reference evidence="6 7" key="1">
    <citation type="submission" date="2017-05" db="EMBL/GenBank/DDBJ databases">
        <title>Genomic insights into alkan degradation activity of Oleiphilus messinensis.</title>
        <authorList>
            <person name="Kozyavkin S.A."/>
            <person name="Slesarev A.I."/>
            <person name="Golyshin P.N."/>
            <person name="Korzhenkov A."/>
            <person name="Golyshina O.N."/>
            <person name="Toshchakov S.V."/>
        </authorList>
    </citation>
    <scope>NUCLEOTIDE SEQUENCE [LARGE SCALE GENOMIC DNA]</scope>
    <source>
        <strain evidence="6 7">ME102</strain>
    </source>
</reference>
<evidence type="ECO:0000256" key="3">
    <source>
        <dbReference type="ARBA" id="ARBA00023237"/>
    </source>
</evidence>
<dbReference type="EMBL" id="CP021425">
    <property type="protein sequence ID" value="ARU55556.1"/>
    <property type="molecule type" value="Genomic_DNA"/>
</dbReference>
<organism evidence="6 7">
    <name type="scientific">Oleiphilus messinensis</name>
    <dbReference type="NCBI Taxonomy" id="141451"/>
    <lineage>
        <taxon>Bacteria</taxon>
        <taxon>Pseudomonadati</taxon>
        <taxon>Pseudomonadota</taxon>
        <taxon>Gammaproteobacteria</taxon>
        <taxon>Oceanospirillales</taxon>
        <taxon>Oleiphilaceae</taxon>
        <taxon>Oleiphilus</taxon>
    </lineage>
</organism>
<comment type="similarity">
    <text evidence="4">Belongs to the BamE family.</text>
</comment>
<dbReference type="InterPro" id="IPR007450">
    <property type="entry name" value="BamE_dom"/>
</dbReference>
<keyword evidence="2 4" id="KW-0472">Membrane</keyword>